<gene>
    <name evidence="6" type="ORF">JW646_15890</name>
</gene>
<sequence length="178" mass="20356">MYIENLDLKFIQPCTTDSNRIRIKGSFSRNIEDLFPYLNTYLKTAIYNKKAGTLTFNHGPKIIIMYKEEVAVSKLLNETDAFETLDYIKSVINDCADKIDKITPNEEMRRLPSPIDIYEFLPKINCGKCGVATCLAFSTKLINGSFKPNRCVHLGEKGNEENKEEVEKIVLMLGYDLQ</sequence>
<evidence type="ECO:0000256" key="2">
    <source>
        <dbReference type="ARBA" id="ARBA00022723"/>
    </source>
</evidence>
<dbReference type="GO" id="GO:0046872">
    <property type="term" value="F:metal ion binding"/>
    <property type="evidence" value="ECO:0007669"/>
    <property type="project" value="UniProtKB-KW"/>
</dbReference>
<keyword evidence="4" id="KW-0411">Iron-sulfur</keyword>
<proteinExistence type="predicted"/>
<evidence type="ECO:0000313" key="7">
    <source>
        <dbReference type="Proteomes" id="UP001198983"/>
    </source>
</evidence>
<dbReference type="Gene3D" id="1.10.15.40">
    <property type="entry name" value="Electron transport complex subunit B, putative Fe-S cluster"/>
    <property type="match status" value="1"/>
</dbReference>
<dbReference type="GO" id="GO:0051539">
    <property type="term" value="F:4 iron, 4 sulfur cluster binding"/>
    <property type="evidence" value="ECO:0007669"/>
    <property type="project" value="UniProtKB-KW"/>
</dbReference>
<feature type="domain" description="4Fe-4S" evidence="5">
    <location>
        <begin position="106"/>
        <end position="168"/>
    </location>
</feature>
<evidence type="ECO:0000256" key="3">
    <source>
        <dbReference type="ARBA" id="ARBA00023004"/>
    </source>
</evidence>
<dbReference type="Pfam" id="PF04060">
    <property type="entry name" value="FeS"/>
    <property type="match status" value="1"/>
</dbReference>
<name>A0AAX2ZFD2_9FIRM</name>
<dbReference type="InterPro" id="IPR051069">
    <property type="entry name" value="ACDS_complex_subunit"/>
</dbReference>
<organism evidence="6 7">
    <name type="scientific">Terrisporobacter hibernicus</name>
    <dbReference type="NCBI Taxonomy" id="2813371"/>
    <lineage>
        <taxon>Bacteria</taxon>
        <taxon>Bacillati</taxon>
        <taxon>Bacillota</taxon>
        <taxon>Clostridia</taxon>
        <taxon>Peptostreptococcales</taxon>
        <taxon>Peptostreptococcaceae</taxon>
        <taxon>Terrisporobacter</taxon>
    </lineage>
</organism>
<dbReference type="PANTHER" id="PTHR36214:SF3">
    <property type="entry name" value="ACETYL-COA DECARBONYLASE_SYNTHASE COMPLEX SUBUNIT GAMMA"/>
    <property type="match status" value="1"/>
</dbReference>
<dbReference type="RefSeq" id="WP_074915837.1">
    <property type="nucleotide sequence ID" value="NZ_CP081135.1"/>
</dbReference>
<dbReference type="AlphaFoldDB" id="A0AAX2ZFD2"/>
<dbReference type="InterPro" id="IPR007202">
    <property type="entry name" value="4Fe-4S_dom"/>
</dbReference>
<dbReference type="EMBL" id="CP081135">
    <property type="protein sequence ID" value="UEL47097.1"/>
    <property type="molecule type" value="Genomic_DNA"/>
</dbReference>
<reference evidence="6 7" key="1">
    <citation type="journal article" date="2023" name="Int. J. Syst. Evol. Microbiol.">
        <title>Terrisporobacter hibernicus sp. nov., isolated from bovine faeces in Northern Ireland.</title>
        <authorList>
            <person name="Mitchell M."/>
            <person name="Nguyen S.V."/>
            <person name="Connor M."/>
            <person name="Fairley D.J."/>
            <person name="Donoghue O."/>
            <person name="Marshall H."/>
            <person name="Koolman L."/>
            <person name="McMullan G."/>
            <person name="Schaffer K.E."/>
            <person name="McGrath J.W."/>
            <person name="Fanning S."/>
        </authorList>
    </citation>
    <scope>NUCLEOTIDE SEQUENCE [LARGE SCALE GENOMIC DNA]</scope>
    <source>
        <strain evidence="6 7">MCA3</strain>
    </source>
</reference>
<accession>A0AAX2ZFD2</accession>
<protein>
    <recommendedName>
        <fullName evidence="5">4Fe-4S domain-containing protein</fullName>
    </recommendedName>
</protein>
<evidence type="ECO:0000313" key="6">
    <source>
        <dbReference type="EMBL" id="UEL47097.1"/>
    </source>
</evidence>
<dbReference type="KEGG" id="tem:JW646_15890"/>
<keyword evidence="3" id="KW-0408">Iron</keyword>
<evidence type="ECO:0000259" key="5">
    <source>
        <dbReference type="PROSITE" id="PS51656"/>
    </source>
</evidence>
<dbReference type="PANTHER" id="PTHR36214">
    <property type="match status" value="1"/>
</dbReference>
<evidence type="ECO:0000256" key="4">
    <source>
        <dbReference type="ARBA" id="ARBA00023014"/>
    </source>
</evidence>
<dbReference type="PROSITE" id="PS51656">
    <property type="entry name" value="4FE4S"/>
    <property type="match status" value="1"/>
</dbReference>
<keyword evidence="1" id="KW-0004">4Fe-4S</keyword>
<keyword evidence="7" id="KW-1185">Reference proteome</keyword>
<keyword evidence="2" id="KW-0479">Metal-binding</keyword>
<dbReference type="Proteomes" id="UP001198983">
    <property type="component" value="Chromosome"/>
</dbReference>
<evidence type="ECO:0000256" key="1">
    <source>
        <dbReference type="ARBA" id="ARBA00022485"/>
    </source>
</evidence>